<dbReference type="GO" id="GO:0016740">
    <property type="term" value="F:transferase activity"/>
    <property type="evidence" value="ECO:0007669"/>
    <property type="project" value="UniProtKB-KW"/>
</dbReference>
<dbReference type="GeneID" id="82203389"/>
<evidence type="ECO:0000313" key="4">
    <source>
        <dbReference type="Proteomes" id="UP000186341"/>
    </source>
</evidence>
<sequence>MTEIILASHGSLSKGLLNTLSMIVGNPGDHVRAYSLNPGENPRDFLNELELEVTRSENQYIIMTDIQGGSVHTALSELIQYPNVALFSGMNLPMALEVLTRSQNGIDESEFESLIDSSRMGIGLLHHTLTASADEEF</sequence>
<accession>A0A1U7NEG2</accession>
<dbReference type="Gene3D" id="3.40.50.510">
    <property type="entry name" value="Phosphotransferase system, mannose-type IIA component"/>
    <property type="match status" value="1"/>
</dbReference>
<dbReference type="Pfam" id="PF03610">
    <property type="entry name" value="EIIA-man"/>
    <property type="match status" value="1"/>
</dbReference>
<dbReference type="GO" id="GO:0016020">
    <property type="term" value="C:membrane"/>
    <property type="evidence" value="ECO:0007669"/>
    <property type="project" value="InterPro"/>
</dbReference>
<dbReference type="SUPFAM" id="SSF53062">
    <property type="entry name" value="PTS system fructose IIA component-like"/>
    <property type="match status" value="1"/>
</dbReference>
<gene>
    <name evidence="3" type="ORF">BO222_09470</name>
</gene>
<keyword evidence="4" id="KW-1185">Reference proteome</keyword>
<dbReference type="GO" id="GO:0009401">
    <property type="term" value="P:phosphoenolpyruvate-dependent sugar phosphotransferase system"/>
    <property type="evidence" value="ECO:0007669"/>
    <property type="project" value="InterPro"/>
</dbReference>
<evidence type="ECO:0000313" key="3">
    <source>
        <dbReference type="EMBL" id="OLU37930.1"/>
    </source>
</evidence>
<proteinExistence type="predicted"/>
<dbReference type="InterPro" id="IPR004701">
    <property type="entry name" value="PTS_EIIA_man-typ"/>
</dbReference>
<organism evidence="3 4">
    <name type="scientific">Ileibacterium valens</name>
    <dbReference type="NCBI Taxonomy" id="1862668"/>
    <lineage>
        <taxon>Bacteria</taxon>
        <taxon>Bacillati</taxon>
        <taxon>Bacillota</taxon>
        <taxon>Erysipelotrichia</taxon>
        <taxon>Erysipelotrichales</taxon>
        <taxon>Erysipelotrichaceae</taxon>
        <taxon>Ileibacterium</taxon>
    </lineage>
</organism>
<keyword evidence="1" id="KW-0808">Transferase</keyword>
<dbReference type="InterPro" id="IPR051471">
    <property type="entry name" value="Bacterial_PTS_sugar_comp"/>
</dbReference>
<evidence type="ECO:0000259" key="2">
    <source>
        <dbReference type="PROSITE" id="PS51096"/>
    </source>
</evidence>
<protein>
    <recommendedName>
        <fullName evidence="2">PTS EIIA type-4 domain-containing protein</fullName>
    </recommendedName>
</protein>
<evidence type="ECO:0000256" key="1">
    <source>
        <dbReference type="ARBA" id="ARBA00022679"/>
    </source>
</evidence>
<dbReference type="InterPro" id="IPR036662">
    <property type="entry name" value="PTS_EIIA_man-typ_sf"/>
</dbReference>
<feature type="domain" description="PTS EIIA type-4" evidence="2">
    <location>
        <begin position="1"/>
        <end position="122"/>
    </location>
</feature>
<dbReference type="PANTHER" id="PTHR33799">
    <property type="entry name" value="PTS PERMEASE-RELATED-RELATED"/>
    <property type="match status" value="1"/>
</dbReference>
<dbReference type="RefSeq" id="WP_075820527.1">
    <property type="nucleotide sequence ID" value="NZ_CAJUTZ010000006.1"/>
</dbReference>
<dbReference type="OrthoDB" id="6623712at2"/>
<dbReference type="Proteomes" id="UP000186341">
    <property type="component" value="Unassembled WGS sequence"/>
</dbReference>
<reference evidence="3 4" key="1">
    <citation type="submission" date="2016-11" db="EMBL/GenBank/DDBJ databases">
        <title>Description of two novel members of the family Erysipelotrichaceae: Ileibacterium lipovorans gen. nov., sp. nov. and Dubosiella newyorkensis, gen. nov., sp. nov.</title>
        <authorList>
            <person name="Cox L.M."/>
            <person name="Sohn J."/>
            <person name="Tyrrell K.L."/>
            <person name="Citron D.M."/>
            <person name="Lawson P.A."/>
            <person name="Patel N.B."/>
            <person name="Iizumi T."/>
            <person name="Perez-Perez G.I."/>
            <person name="Goldstein E.J."/>
            <person name="Blaser M.J."/>
        </authorList>
    </citation>
    <scope>NUCLEOTIDE SEQUENCE [LARGE SCALE GENOMIC DNA]</scope>
    <source>
        <strain evidence="3 4">NYU-BL-A3</strain>
    </source>
</reference>
<comment type="caution">
    <text evidence="3">The sequence shown here is derived from an EMBL/GenBank/DDBJ whole genome shotgun (WGS) entry which is preliminary data.</text>
</comment>
<name>A0A1U7NEG2_9FIRM</name>
<dbReference type="AlphaFoldDB" id="A0A1U7NEG2"/>
<dbReference type="PANTHER" id="PTHR33799:SF1">
    <property type="entry name" value="PTS SYSTEM MANNOSE-SPECIFIC EIIAB COMPONENT-RELATED"/>
    <property type="match status" value="1"/>
</dbReference>
<dbReference type="PROSITE" id="PS51096">
    <property type="entry name" value="PTS_EIIA_TYPE_4"/>
    <property type="match status" value="1"/>
</dbReference>
<dbReference type="EMBL" id="MPJW01000186">
    <property type="protein sequence ID" value="OLU37930.1"/>
    <property type="molecule type" value="Genomic_DNA"/>
</dbReference>